<dbReference type="Pfam" id="PF02365">
    <property type="entry name" value="NAM"/>
    <property type="match status" value="1"/>
</dbReference>
<dbReference type="Gene3D" id="2.170.150.80">
    <property type="entry name" value="NAC domain"/>
    <property type="match status" value="1"/>
</dbReference>
<dbReference type="InterPro" id="IPR003441">
    <property type="entry name" value="NAC-dom"/>
</dbReference>
<dbReference type="InterPro" id="IPR036093">
    <property type="entry name" value="NAC_dom_sf"/>
</dbReference>
<sequence length="296" mass="33133">MDERSDTEKLDEILLPGFRFHPTDEELVGFYLKRKIQQRPLSIELIKQLDIYKHDPWDLPTQRALSHSWISPLPETITSEILTQGAHSAHFNSENMSSAAKPGPTAIQFFCNNDLQQQQTSTTNFSHLDFPSYKPINSMCGKHSQLPTSNGNQLPSHDFIFSPLDMSTTGPDKCTVDVSSMLLNMSSSMTLGDFGKASHESIDFGGSQEHCNGAFSITLPHEMQGRVSNEEETGLIKNSNLTHFDEYQWGTVRSIGFPFSLPLNLGDAWKSNLQWDSSPSPSDQMSTSFSTNKCYT</sequence>
<evidence type="ECO:0000256" key="5">
    <source>
        <dbReference type="SAM" id="MobiDB-lite"/>
    </source>
</evidence>
<dbReference type="PANTHER" id="PTHR31744:SF77">
    <property type="entry name" value="PROTEIN FEZ"/>
    <property type="match status" value="1"/>
</dbReference>
<evidence type="ECO:0000313" key="8">
    <source>
        <dbReference type="Proteomes" id="UP001415857"/>
    </source>
</evidence>
<organism evidence="7 8">
    <name type="scientific">Liquidambar formosana</name>
    <name type="common">Formosan gum</name>
    <dbReference type="NCBI Taxonomy" id="63359"/>
    <lineage>
        <taxon>Eukaryota</taxon>
        <taxon>Viridiplantae</taxon>
        <taxon>Streptophyta</taxon>
        <taxon>Embryophyta</taxon>
        <taxon>Tracheophyta</taxon>
        <taxon>Spermatophyta</taxon>
        <taxon>Magnoliopsida</taxon>
        <taxon>eudicotyledons</taxon>
        <taxon>Gunneridae</taxon>
        <taxon>Pentapetalae</taxon>
        <taxon>Saxifragales</taxon>
        <taxon>Altingiaceae</taxon>
        <taxon>Liquidambar</taxon>
    </lineage>
</organism>
<accession>A0AAP0RFQ6</accession>
<comment type="caution">
    <text evidence="7">The sequence shown here is derived from an EMBL/GenBank/DDBJ whole genome shotgun (WGS) entry which is preliminary data.</text>
</comment>
<keyword evidence="4" id="KW-0539">Nucleus</keyword>
<dbReference type="PANTHER" id="PTHR31744">
    <property type="entry name" value="PROTEIN CUP-SHAPED COTYLEDON 2-RELATED"/>
    <property type="match status" value="1"/>
</dbReference>
<evidence type="ECO:0000259" key="6">
    <source>
        <dbReference type="PROSITE" id="PS51005"/>
    </source>
</evidence>
<evidence type="ECO:0000256" key="4">
    <source>
        <dbReference type="ARBA" id="ARBA00023242"/>
    </source>
</evidence>
<evidence type="ECO:0000256" key="1">
    <source>
        <dbReference type="ARBA" id="ARBA00023015"/>
    </source>
</evidence>
<feature type="region of interest" description="Disordered" evidence="5">
    <location>
        <begin position="276"/>
        <end position="296"/>
    </location>
</feature>
<keyword evidence="1" id="KW-0805">Transcription regulation</keyword>
<proteinExistence type="predicted"/>
<evidence type="ECO:0000313" key="7">
    <source>
        <dbReference type="EMBL" id="KAK9277020.1"/>
    </source>
</evidence>
<name>A0AAP0RFQ6_LIQFO</name>
<keyword evidence="8" id="KW-1185">Reference proteome</keyword>
<dbReference type="PROSITE" id="PS51005">
    <property type="entry name" value="NAC"/>
    <property type="match status" value="1"/>
</dbReference>
<reference evidence="7 8" key="1">
    <citation type="journal article" date="2024" name="Plant J.">
        <title>Genome sequences and population genomics reveal climatic adaptation and genomic divergence between two closely related sweetgum species.</title>
        <authorList>
            <person name="Xu W.Q."/>
            <person name="Ren C.Q."/>
            <person name="Zhang X.Y."/>
            <person name="Comes H.P."/>
            <person name="Liu X.H."/>
            <person name="Li Y.G."/>
            <person name="Kettle C.J."/>
            <person name="Jalonen R."/>
            <person name="Gaisberger H."/>
            <person name="Ma Y.Z."/>
            <person name="Qiu Y.X."/>
        </authorList>
    </citation>
    <scope>NUCLEOTIDE SEQUENCE [LARGE SCALE GENOMIC DNA]</scope>
    <source>
        <strain evidence="7">Hangzhou</strain>
    </source>
</reference>
<keyword evidence="2" id="KW-0238">DNA-binding</keyword>
<keyword evidence="3" id="KW-0804">Transcription</keyword>
<evidence type="ECO:0000256" key="3">
    <source>
        <dbReference type="ARBA" id="ARBA00023163"/>
    </source>
</evidence>
<evidence type="ECO:0000256" key="2">
    <source>
        <dbReference type="ARBA" id="ARBA00023125"/>
    </source>
</evidence>
<dbReference type="GO" id="GO:0003677">
    <property type="term" value="F:DNA binding"/>
    <property type="evidence" value="ECO:0007669"/>
    <property type="project" value="UniProtKB-KW"/>
</dbReference>
<dbReference type="Proteomes" id="UP001415857">
    <property type="component" value="Unassembled WGS sequence"/>
</dbReference>
<protein>
    <recommendedName>
        <fullName evidence="6">NAC domain-containing protein</fullName>
    </recommendedName>
</protein>
<feature type="domain" description="NAC" evidence="6">
    <location>
        <begin position="14"/>
        <end position="167"/>
    </location>
</feature>
<dbReference type="SUPFAM" id="SSF101941">
    <property type="entry name" value="NAC domain"/>
    <property type="match status" value="1"/>
</dbReference>
<gene>
    <name evidence="7" type="ORF">L1049_006559</name>
</gene>
<dbReference type="AlphaFoldDB" id="A0AAP0RFQ6"/>
<dbReference type="EMBL" id="JBBPBK010000010">
    <property type="protein sequence ID" value="KAK9277020.1"/>
    <property type="molecule type" value="Genomic_DNA"/>
</dbReference>
<dbReference type="GO" id="GO:0006355">
    <property type="term" value="P:regulation of DNA-templated transcription"/>
    <property type="evidence" value="ECO:0007669"/>
    <property type="project" value="InterPro"/>
</dbReference>